<dbReference type="OrthoDB" id="406301at2759"/>
<keyword evidence="2" id="KW-1185">Reference proteome</keyword>
<evidence type="ECO:0000313" key="2">
    <source>
        <dbReference type="Proteomes" id="UP000601435"/>
    </source>
</evidence>
<organism evidence="1 2">
    <name type="scientific">Symbiodinium necroappetens</name>
    <dbReference type="NCBI Taxonomy" id="1628268"/>
    <lineage>
        <taxon>Eukaryota</taxon>
        <taxon>Sar</taxon>
        <taxon>Alveolata</taxon>
        <taxon>Dinophyceae</taxon>
        <taxon>Suessiales</taxon>
        <taxon>Symbiodiniaceae</taxon>
        <taxon>Symbiodinium</taxon>
    </lineage>
</organism>
<accession>A0A812YP32</accession>
<sequence length="162" mass="17886">MVFRFPLSFNSHVLYWRRFGVDVPADIGRCQSSGCPVLVDFPGSGGSIYSQRGWTQWYAYQDQLESEPFLLVTMEGSPDAVVPEQEILPCSPEQSPQECADESSGGDGYTSWNVLGWGVPTDLQTDPNSSLLSACFPAAVKPWNSYQCFATHLLNNPNACHK</sequence>
<proteinExistence type="predicted"/>
<gene>
    <name evidence="1" type="ORF">SNEC2469_LOCUS23188</name>
</gene>
<dbReference type="EMBL" id="CAJNJA010043011">
    <property type="protein sequence ID" value="CAE7789538.1"/>
    <property type="molecule type" value="Genomic_DNA"/>
</dbReference>
<dbReference type="Proteomes" id="UP000601435">
    <property type="component" value="Unassembled WGS sequence"/>
</dbReference>
<comment type="caution">
    <text evidence="1">The sequence shown here is derived from an EMBL/GenBank/DDBJ whole genome shotgun (WGS) entry which is preliminary data.</text>
</comment>
<feature type="non-terminal residue" evidence="1">
    <location>
        <position position="162"/>
    </location>
</feature>
<protein>
    <submittedName>
        <fullName evidence="1">Uncharacterized protein</fullName>
    </submittedName>
</protein>
<reference evidence="1" key="1">
    <citation type="submission" date="2021-02" db="EMBL/GenBank/DDBJ databases">
        <authorList>
            <person name="Dougan E. K."/>
            <person name="Rhodes N."/>
            <person name="Thang M."/>
            <person name="Chan C."/>
        </authorList>
    </citation>
    <scope>NUCLEOTIDE SEQUENCE</scope>
</reference>
<dbReference type="AlphaFoldDB" id="A0A812YP32"/>
<name>A0A812YP32_9DINO</name>
<evidence type="ECO:0000313" key="1">
    <source>
        <dbReference type="EMBL" id="CAE7789538.1"/>
    </source>
</evidence>